<proteinExistence type="predicted"/>
<organism evidence="1 2">
    <name type="scientific">Cyanobacterium aponinum 0216</name>
    <dbReference type="NCBI Taxonomy" id="2676140"/>
    <lineage>
        <taxon>Bacteria</taxon>
        <taxon>Bacillati</taxon>
        <taxon>Cyanobacteriota</taxon>
        <taxon>Cyanophyceae</taxon>
        <taxon>Oscillatoriophycideae</taxon>
        <taxon>Chroococcales</taxon>
        <taxon>Geminocystaceae</taxon>
        <taxon>Cyanobacterium</taxon>
    </lineage>
</organism>
<dbReference type="AlphaFoldDB" id="A0A844GYA3"/>
<gene>
    <name evidence="1" type="ORF">GGC33_13995</name>
</gene>
<dbReference type="EMBL" id="WMIA01000021">
    <property type="protein sequence ID" value="MTF40032.1"/>
    <property type="molecule type" value="Genomic_DNA"/>
</dbReference>
<comment type="caution">
    <text evidence="1">The sequence shown here is derived from an EMBL/GenBank/DDBJ whole genome shotgun (WGS) entry which is preliminary data.</text>
</comment>
<sequence>MYSSAFIFEPGEYDEQFYFLDNQIHEAAASVNGFLGRESWESIDGKRKNAIYYWESMDALKEFSRHPKHIEAKRQYTKWYKGFHVVISEVKHSYGDGKLEHITPNDRAKNS</sequence>
<dbReference type="Gene3D" id="3.30.70.100">
    <property type="match status" value="1"/>
</dbReference>
<dbReference type="Pfam" id="PF13826">
    <property type="entry name" value="Monooxy_af470-like"/>
    <property type="match status" value="1"/>
</dbReference>
<accession>A0A844GYA3</accession>
<evidence type="ECO:0000313" key="1">
    <source>
        <dbReference type="EMBL" id="MTF40032.1"/>
    </source>
</evidence>
<dbReference type="RefSeq" id="WP_015221202.1">
    <property type="nucleotide sequence ID" value="NZ_WMIA01000021.1"/>
</dbReference>
<reference evidence="1 2" key="1">
    <citation type="submission" date="2019-11" db="EMBL/GenBank/DDBJ databases">
        <title>Isolation of a new High Light Tolerant Cyanobacteria.</title>
        <authorList>
            <person name="Dobson Z."/>
            <person name="Vaughn N."/>
            <person name="Vaughn M."/>
            <person name="Fromme P."/>
            <person name="Mazor Y."/>
        </authorList>
    </citation>
    <scope>NUCLEOTIDE SEQUENCE [LARGE SCALE GENOMIC DNA]</scope>
    <source>
        <strain evidence="1 2">0216</strain>
    </source>
</reference>
<name>A0A844GYA3_9CHRO</name>
<dbReference type="SUPFAM" id="SSF54909">
    <property type="entry name" value="Dimeric alpha+beta barrel"/>
    <property type="match status" value="1"/>
</dbReference>
<dbReference type="InterPro" id="IPR011008">
    <property type="entry name" value="Dimeric_a/b-barrel"/>
</dbReference>
<protein>
    <submittedName>
        <fullName evidence="1">DUF4188 domain-containing protein</fullName>
    </submittedName>
</protein>
<dbReference type="Proteomes" id="UP000437131">
    <property type="component" value="Unassembled WGS sequence"/>
</dbReference>
<dbReference type="InterPro" id="IPR025444">
    <property type="entry name" value="Monooxy_af470"/>
</dbReference>
<evidence type="ECO:0000313" key="2">
    <source>
        <dbReference type="Proteomes" id="UP000437131"/>
    </source>
</evidence>